<proteinExistence type="inferred from homology"/>
<dbReference type="Gene3D" id="1.10.10.10">
    <property type="entry name" value="Winged helix-like DNA-binding domain superfamily/Winged helix DNA-binding domain"/>
    <property type="match status" value="1"/>
</dbReference>
<dbReference type="InterPro" id="IPR036388">
    <property type="entry name" value="WH-like_DNA-bd_sf"/>
</dbReference>
<evidence type="ECO:0000313" key="2">
    <source>
        <dbReference type="EMBL" id="KGA34764.1"/>
    </source>
</evidence>
<evidence type="ECO:0000313" key="3">
    <source>
        <dbReference type="Proteomes" id="UP000029447"/>
    </source>
</evidence>
<name>A0ABR4VHX0_9GAMM</name>
<reference evidence="2 3" key="1">
    <citation type="submission" date="2014-08" db="EMBL/GenBank/DDBJ databases">
        <title>Genome sequences of NCPPB Pectobacterium isolates.</title>
        <authorList>
            <person name="Glover R.H."/>
            <person name="Sapp M."/>
            <person name="Elphinstone J."/>
        </authorList>
    </citation>
    <scope>NUCLEOTIDE SEQUENCE [LARGE SCALE GENOMIC DNA]</scope>
    <source>
        <strain evidence="2 3">NCPPB3841</strain>
    </source>
</reference>
<organism evidence="2 3">
    <name type="scientific">Pectobacterium odoriferum</name>
    <dbReference type="NCBI Taxonomy" id="78398"/>
    <lineage>
        <taxon>Bacteria</taxon>
        <taxon>Pseudomonadati</taxon>
        <taxon>Pseudomonadota</taxon>
        <taxon>Gammaproteobacteria</taxon>
        <taxon>Enterobacterales</taxon>
        <taxon>Pectobacteriaceae</taxon>
        <taxon>Pectobacterium</taxon>
    </lineage>
</organism>
<comment type="caution">
    <text evidence="2">The sequence shown here is derived from an EMBL/GenBank/DDBJ whole genome shotgun (WGS) entry which is preliminary data.</text>
</comment>
<dbReference type="PANTHER" id="PTHR37936">
    <property type="entry name" value="TRANSPOSASE INSC FOR INSERTION ELEMENT IS2A-RELATED"/>
    <property type="match status" value="1"/>
</dbReference>
<dbReference type="Pfam" id="PF01527">
    <property type="entry name" value="HTH_Tnp_1"/>
    <property type="match status" value="1"/>
</dbReference>
<dbReference type="PANTHER" id="PTHR37936:SF3">
    <property type="entry name" value="TRANSPOSASE INSC FOR INSERTION ELEMENT IS2A-RELATED"/>
    <property type="match status" value="1"/>
</dbReference>
<keyword evidence="3" id="KW-1185">Reference proteome</keyword>
<comment type="similarity">
    <text evidence="1">Belongs to the transposase 8 family.</text>
</comment>
<accession>A0ABR4VHX0</accession>
<dbReference type="InterPro" id="IPR002514">
    <property type="entry name" value="Transposase_8"/>
</dbReference>
<protein>
    <submittedName>
        <fullName evidence="2">Transposase</fullName>
    </submittedName>
</protein>
<dbReference type="InterPro" id="IPR010921">
    <property type="entry name" value="Trp_repressor/repl_initiator"/>
</dbReference>
<gene>
    <name evidence="2" type="ORF">KU75_26005</name>
</gene>
<dbReference type="SUPFAM" id="SSF48295">
    <property type="entry name" value="TrpR-like"/>
    <property type="match status" value="1"/>
</dbReference>
<dbReference type="Proteomes" id="UP000029447">
    <property type="component" value="Unassembled WGS sequence"/>
</dbReference>
<dbReference type="RefSeq" id="WP_044210509.1">
    <property type="nucleotide sequence ID" value="NZ_JQOF01000190.1"/>
</dbReference>
<sequence length="81" mass="9090">MQRIEVITGEQKRRRYTAEEKSRFVALSMQPGYSISLVARQYGITPSLLFKWKRLMNEGGQSAIAAGDDVVSVAEVKALEK</sequence>
<dbReference type="EMBL" id="JQOF01000190">
    <property type="protein sequence ID" value="KGA34764.1"/>
    <property type="molecule type" value="Genomic_DNA"/>
</dbReference>
<evidence type="ECO:0000256" key="1">
    <source>
        <dbReference type="ARBA" id="ARBA00009964"/>
    </source>
</evidence>
<feature type="non-terminal residue" evidence="2">
    <location>
        <position position="81"/>
    </location>
</feature>